<dbReference type="InterPro" id="IPR029026">
    <property type="entry name" value="tRNA_m1G_MTases_N"/>
</dbReference>
<comment type="catalytic activity">
    <reaction evidence="14 15">
        <text>guanosine(37) in tRNA + S-adenosyl-L-methionine = N(1)-methylguanosine(37) in tRNA + S-adenosyl-L-homocysteine + H(+)</text>
        <dbReference type="Rhea" id="RHEA:36899"/>
        <dbReference type="Rhea" id="RHEA-COMP:10145"/>
        <dbReference type="Rhea" id="RHEA-COMP:10147"/>
        <dbReference type="ChEBI" id="CHEBI:15378"/>
        <dbReference type="ChEBI" id="CHEBI:57856"/>
        <dbReference type="ChEBI" id="CHEBI:59789"/>
        <dbReference type="ChEBI" id="CHEBI:73542"/>
        <dbReference type="ChEBI" id="CHEBI:74269"/>
        <dbReference type="EC" id="2.1.1.228"/>
    </reaction>
</comment>
<dbReference type="InterPro" id="IPR002649">
    <property type="entry name" value="tRNA_m1G_MeTrfase_TrmD"/>
</dbReference>
<dbReference type="Gene3D" id="1.10.1270.20">
    <property type="entry name" value="tRNA(m1g37)methyltransferase, domain 2"/>
    <property type="match status" value="1"/>
</dbReference>
<keyword evidence="8 15" id="KW-0489">Methyltransferase</keyword>
<dbReference type="InterPro" id="IPR023148">
    <property type="entry name" value="tRNA_m1G_MeTrfase_C_sf"/>
</dbReference>
<protein>
    <recommendedName>
        <fullName evidence="6 15">tRNA (guanine-N(1)-)-methyltransferase</fullName>
        <ecNumber evidence="5 15">2.1.1.228</ecNumber>
    </recommendedName>
    <alternativeName>
        <fullName evidence="12 15">M1G-methyltransferase</fullName>
    </alternativeName>
    <alternativeName>
        <fullName evidence="13 15">tRNA [GM37] methyltransferase</fullName>
    </alternativeName>
</protein>
<evidence type="ECO:0000256" key="14">
    <source>
        <dbReference type="ARBA" id="ARBA00047783"/>
    </source>
</evidence>
<dbReference type="PROSITE" id="PS51186">
    <property type="entry name" value="GNAT"/>
    <property type="match status" value="1"/>
</dbReference>
<evidence type="ECO:0000256" key="10">
    <source>
        <dbReference type="ARBA" id="ARBA00022691"/>
    </source>
</evidence>
<dbReference type="EMBL" id="BAABGM010000007">
    <property type="protein sequence ID" value="GAA4401247.1"/>
    <property type="molecule type" value="Genomic_DNA"/>
</dbReference>
<feature type="binding site" evidence="15">
    <location>
        <position position="116"/>
    </location>
    <ligand>
        <name>S-adenosyl-L-methionine</name>
        <dbReference type="ChEBI" id="CHEBI:59789"/>
    </ligand>
</feature>
<keyword evidence="7 15" id="KW-0963">Cytoplasm</keyword>
<dbReference type="PANTHER" id="PTHR46417">
    <property type="entry name" value="TRNA (GUANINE-N(1)-)-METHYLTRANSFERASE"/>
    <property type="match status" value="1"/>
</dbReference>
<evidence type="ECO:0000256" key="9">
    <source>
        <dbReference type="ARBA" id="ARBA00022679"/>
    </source>
</evidence>
<dbReference type="InterPro" id="IPR016181">
    <property type="entry name" value="Acyl_CoA_acyltransferase"/>
</dbReference>
<evidence type="ECO:0000256" key="8">
    <source>
        <dbReference type="ARBA" id="ARBA00022603"/>
    </source>
</evidence>
<comment type="function">
    <text evidence="1 15">Specifically methylates guanosine-37 in various tRNAs.</text>
</comment>
<dbReference type="EC" id="2.1.1.228" evidence="5 15"/>
<keyword evidence="18" id="KW-1185">Reference proteome</keyword>
<comment type="subunit">
    <text evidence="4 15">Homodimer.</text>
</comment>
<evidence type="ECO:0000256" key="3">
    <source>
        <dbReference type="ARBA" id="ARBA00007630"/>
    </source>
</evidence>
<dbReference type="InterPro" id="IPR000182">
    <property type="entry name" value="GNAT_dom"/>
</dbReference>
<gene>
    <name evidence="15" type="primary">trmD</name>
    <name evidence="17" type="ORF">GCM10023168_10650</name>
</gene>
<feature type="binding site" evidence="15">
    <location>
        <begin position="140"/>
        <end position="145"/>
    </location>
    <ligand>
        <name>S-adenosyl-L-methionine</name>
        <dbReference type="ChEBI" id="CHEBI:59789"/>
    </ligand>
</feature>
<dbReference type="Gene3D" id="3.40.1280.10">
    <property type="match status" value="1"/>
</dbReference>
<dbReference type="Gene3D" id="3.40.630.30">
    <property type="match status" value="1"/>
</dbReference>
<dbReference type="CDD" id="cd04301">
    <property type="entry name" value="NAT_SF"/>
    <property type="match status" value="1"/>
</dbReference>
<evidence type="ECO:0000256" key="11">
    <source>
        <dbReference type="ARBA" id="ARBA00022694"/>
    </source>
</evidence>
<keyword evidence="11 15" id="KW-0819">tRNA processing</keyword>
<dbReference type="InterPro" id="IPR016009">
    <property type="entry name" value="tRNA_MeTrfase_TRMD/TRM10"/>
</dbReference>
<evidence type="ECO:0000256" key="13">
    <source>
        <dbReference type="ARBA" id="ARBA00033392"/>
    </source>
</evidence>
<evidence type="ECO:0000256" key="4">
    <source>
        <dbReference type="ARBA" id="ARBA00011738"/>
    </source>
</evidence>
<dbReference type="NCBIfam" id="NF000648">
    <property type="entry name" value="PRK00026.1"/>
    <property type="match status" value="1"/>
</dbReference>
<dbReference type="SUPFAM" id="SSF55729">
    <property type="entry name" value="Acyl-CoA N-acyltransferases (Nat)"/>
    <property type="match status" value="1"/>
</dbReference>
<dbReference type="InterPro" id="IPR029028">
    <property type="entry name" value="Alpha/beta_knot_MTases"/>
</dbReference>
<proteinExistence type="inferred from homology"/>
<keyword evidence="9 15" id="KW-0808">Transferase</keyword>
<evidence type="ECO:0000256" key="1">
    <source>
        <dbReference type="ARBA" id="ARBA00002634"/>
    </source>
</evidence>
<evidence type="ECO:0000313" key="17">
    <source>
        <dbReference type="EMBL" id="GAA4401247.1"/>
    </source>
</evidence>
<reference evidence="18" key="1">
    <citation type="journal article" date="2019" name="Int. J. Syst. Evol. Microbiol.">
        <title>The Global Catalogue of Microorganisms (GCM) 10K type strain sequencing project: providing services to taxonomists for standard genome sequencing and annotation.</title>
        <authorList>
            <consortium name="The Broad Institute Genomics Platform"/>
            <consortium name="The Broad Institute Genome Sequencing Center for Infectious Disease"/>
            <person name="Wu L."/>
            <person name="Ma J."/>
        </authorList>
    </citation>
    <scope>NUCLEOTIDE SEQUENCE [LARGE SCALE GENOMIC DNA]</scope>
    <source>
        <strain evidence="18">JCM 17809</strain>
    </source>
</reference>
<dbReference type="NCBIfam" id="TIGR00088">
    <property type="entry name" value="trmD"/>
    <property type="match status" value="1"/>
</dbReference>
<comment type="subcellular location">
    <subcellularLocation>
        <location evidence="2 15">Cytoplasm</location>
    </subcellularLocation>
</comment>
<dbReference type="RefSeq" id="WP_345203471.1">
    <property type="nucleotide sequence ID" value="NZ_BAABGM010000007.1"/>
</dbReference>
<name>A0ABP8K7Z9_9MICO</name>
<feature type="domain" description="N-acetyltransferase" evidence="16">
    <location>
        <begin position="247"/>
        <end position="406"/>
    </location>
</feature>
<evidence type="ECO:0000256" key="5">
    <source>
        <dbReference type="ARBA" id="ARBA00012807"/>
    </source>
</evidence>
<evidence type="ECO:0000256" key="15">
    <source>
        <dbReference type="HAMAP-Rule" id="MF_00605"/>
    </source>
</evidence>
<dbReference type="PANTHER" id="PTHR46417:SF1">
    <property type="entry name" value="TRNA (GUANINE-N(1)-)-METHYLTRANSFERASE"/>
    <property type="match status" value="1"/>
</dbReference>
<evidence type="ECO:0000256" key="12">
    <source>
        <dbReference type="ARBA" id="ARBA00029736"/>
    </source>
</evidence>
<dbReference type="SUPFAM" id="SSF75217">
    <property type="entry name" value="alpha/beta knot"/>
    <property type="match status" value="1"/>
</dbReference>
<comment type="similarity">
    <text evidence="3 15">Belongs to the RNA methyltransferase TrmD family.</text>
</comment>
<evidence type="ECO:0000256" key="7">
    <source>
        <dbReference type="ARBA" id="ARBA00022490"/>
    </source>
</evidence>
<evidence type="ECO:0000313" key="18">
    <source>
        <dbReference type="Proteomes" id="UP001500945"/>
    </source>
</evidence>
<evidence type="ECO:0000256" key="2">
    <source>
        <dbReference type="ARBA" id="ARBA00004496"/>
    </source>
</evidence>
<dbReference type="CDD" id="cd18080">
    <property type="entry name" value="TrmD-like"/>
    <property type="match status" value="1"/>
</dbReference>
<sequence>MRLDVVTIFPDYLAPLDLSLIGKARRDGILDVRVHDLRDFAHDRHRSVDDSPFGGGAGMVMTPGPWAAALDHVVASGPTEDAVVPHLVVPGPGGVPFTQALARRLAAEPWLAFACGRYEGIDERVYEHAQERMPVTVVSLGDYVLNGGEVAVLAMVEAVGRLLPGVVGNAESLVEESHEGGLLEYPVYTRPARWEDGGILREVPPVLLSGDHAAIAAWRHEQRVARTAARRPDLLPASATTGALEDLDVRVAVPADAAELLVLQRACWVREGLAARGRWVVPPLAEEHADVVAGLGEWTTWVARVRSGEGAPARLVGAVRGRPSPGDPATWEVGRLMVAPDLQGRGLGRALLELAESHAPEGTTGYRLTTGVLEDGNQRFYRRAGYRIAPGEPTYPGAVDLVKRRRR</sequence>
<dbReference type="Proteomes" id="UP001500945">
    <property type="component" value="Unassembled WGS sequence"/>
</dbReference>
<comment type="caution">
    <text evidence="17">The sequence shown here is derived from an EMBL/GenBank/DDBJ whole genome shotgun (WGS) entry which is preliminary data.</text>
</comment>
<organism evidence="17 18">
    <name type="scientific">Fodinibacter luteus</name>
    <dbReference type="NCBI Taxonomy" id="552064"/>
    <lineage>
        <taxon>Bacteria</taxon>
        <taxon>Bacillati</taxon>
        <taxon>Actinomycetota</taxon>
        <taxon>Actinomycetes</taxon>
        <taxon>Micrococcales</taxon>
        <taxon>Intrasporangiaceae</taxon>
        <taxon>Fodinibacter (ex Wang et al. 2009)</taxon>
    </lineage>
</organism>
<keyword evidence="10 15" id="KW-0949">S-adenosyl-L-methionine</keyword>
<dbReference type="Pfam" id="PF01746">
    <property type="entry name" value="tRNA_m1G_MT"/>
    <property type="match status" value="1"/>
</dbReference>
<dbReference type="Pfam" id="PF00583">
    <property type="entry name" value="Acetyltransf_1"/>
    <property type="match status" value="1"/>
</dbReference>
<evidence type="ECO:0000259" key="16">
    <source>
        <dbReference type="PROSITE" id="PS51186"/>
    </source>
</evidence>
<accession>A0ABP8K7Z9</accession>
<evidence type="ECO:0000256" key="6">
    <source>
        <dbReference type="ARBA" id="ARBA00014679"/>
    </source>
</evidence>
<dbReference type="HAMAP" id="MF_00605">
    <property type="entry name" value="TrmD"/>
    <property type="match status" value="1"/>
</dbReference>